<proteinExistence type="predicted"/>
<evidence type="ECO:0000313" key="3">
    <source>
        <dbReference type="Proteomes" id="UP000796761"/>
    </source>
</evidence>
<evidence type="ECO:0000313" key="2">
    <source>
        <dbReference type="EMBL" id="TRZ24909.1"/>
    </source>
</evidence>
<dbReference type="EMBL" id="SWJQ01000036">
    <property type="protein sequence ID" value="TRZ24909.1"/>
    <property type="molecule type" value="Genomic_DNA"/>
</dbReference>
<keyword evidence="3" id="KW-1185">Reference proteome</keyword>
<name>A0A8K1GWD8_9PASS</name>
<protein>
    <submittedName>
        <fullName evidence="2">Uncharacterized protein</fullName>
    </submittedName>
</protein>
<evidence type="ECO:0000256" key="1">
    <source>
        <dbReference type="SAM" id="MobiDB-lite"/>
    </source>
</evidence>
<dbReference type="AlphaFoldDB" id="A0A8K1GWD8"/>
<feature type="region of interest" description="Disordered" evidence="1">
    <location>
        <begin position="128"/>
        <end position="182"/>
    </location>
</feature>
<gene>
    <name evidence="2" type="ORF">HGM15179_002130</name>
</gene>
<dbReference type="OrthoDB" id="10056483at2759"/>
<comment type="caution">
    <text evidence="2">The sequence shown here is derived from an EMBL/GenBank/DDBJ whole genome shotgun (WGS) entry which is preliminary data.</text>
</comment>
<reference evidence="2" key="1">
    <citation type="submission" date="2019-04" db="EMBL/GenBank/DDBJ databases">
        <title>Genome assembly of Zosterops borbonicus 15179.</title>
        <authorList>
            <person name="Leroy T."/>
            <person name="Anselmetti Y."/>
            <person name="Tilak M.-K."/>
            <person name="Nabholz B."/>
        </authorList>
    </citation>
    <scope>NUCLEOTIDE SEQUENCE</scope>
    <source>
        <strain evidence="2">HGM_15179</strain>
        <tissue evidence="2">Muscle</tissue>
    </source>
</reference>
<dbReference type="Proteomes" id="UP000796761">
    <property type="component" value="Unassembled WGS sequence"/>
</dbReference>
<sequence>MSEMDKHITIQKAAQRLLVLAVDSKWSIQPQEQSIKVPEMSANSLEFHNLSLLWLGRTYFGGSVDTLVQYEQPEMELPILPYGIKCLLLPHYCEEGLARIMAQDENVHLTNRDMDTAEVFNAFSASTFNMDDGPRGSQCPEMEDPDGENEQVPFNPETEQDLLPQLDPYKSVGSDGNHSRIL</sequence>
<accession>A0A8K1GWD8</accession>
<organism evidence="2 3">
    <name type="scientific">Zosterops borbonicus</name>
    <dbReference type="NCBI Taxonomy" id="364589"/>
    <lineage>
        <taxon>Eukaryota</taxon>
        <taxon>Metazoa</taxon>
        <taxon>Chordata</taxon>
        <taxon>Craniata</taxon>
        <taxon>Vertebrata</taxon>
        <taxon>Euteleostomi</taxon>
        <taxon>Archelosauria</taxon>
        <taxon>Archosauria</taxon>
        <taxon>Dinosauria</taxon>
        <taxon>Saurischia</taxon>
        <taxon>Theropoda</taxon>
        <taxon>Coelurosauria</taxon>
        <taxon>Aves</taxon>
        <taxon>Neognathae</taxon>
        <taxon>Neoaves</taxon>
        <taxon>Telluraves</taxon>
        <taxon>Australaves</taxon>
        <taxon>Passeriformes</taxon>
        <taxon>Sylvioidea</taxon>
        <taxon>Zosteropidae</taxon>
        <taxon>Zosterops</taxon>
    </lineage>
</organism>